<dbReference type="FunFam" id="1.20.1070.10:FF:000140">
    <property type="entry name" value="Mas-related G-protein coupled receptor member X2"/>
    <property type="match status" value="1"/>
</dbReference>
<dbReference type="GO" id="GO:0005886">
    <property type="term" value="C:plasma membrane"/>
    <property type="evidence" value="ECO:0007669"/>
    <property type="project" value="TreeGrafter"/>
</dbReference>
<evidence type="ECO:0000256" key="3">
    <source>
        <dbReference type="ARBA" id="ARBA00022989"/>
    </source>
</evidence>
<comment type="subcellular location">
    <subcellularLocation>
        <location evidence="1">Membrane</location>
        <topology evidence="1">Multi-pass membrane protein</topology>
    </subcellularLocation>
</comment>
<dbReference type="GeneID" id="109680528"/>
<keyword evidence="12" id="KW-1185">Reference proteome</keyword>
<dbReference type="InterPro" id="IPR000276">
    <property type="entry name" value="GPCR_Rhodpsn"/>
</dbReference>
<feature type="transmembrane region" description="Helical" evidence="10">
    <location>
        <begin position="223"/>
        <end position="247"/>
    </location>
</feature>
<evidence type="ECO:0000313" key="13">
    <source>
        <dbReference type="RefSeq" id="XP_020010929.1"/>
    </source>
</evidence>
<dbReference type="PANTHER" id="PTHR11334:SF34">
    <property type="entry name" value="MAS-RELATED G-PROTEIN COUPLED RECEPTOR MEMBER X3"/>
    <property type="match status" value="1"/>
</dbReference>
<evidence type="ECO:0000256" key="2">
    <source>
        <dbReference type="ARBA" id="ARBA00022692"/>
    </source>
</evidence>
<feature type="transmembrane region" description="Helical" evidence="10">
    <location>
        <begin position="267"/>
        <end position="287"/>
    </location>
</feature>
<evidence type="ECO:0000256" key="7">
    <source>
        <dbReference type="ARBA" id="ARBA00023224"/>
    </source>
</evidence>
<keyword evidence="3 10" id="KW-1133">Transmembrane helix</keyword>
<keyword evidence="5 10" id="KW-0472">Membrane</keyword>
<feature type="domain" description="G-protein coupled receptors family 1 profile" evidence="11">
    <location>
        <begin position="46"/>
        <end position="281"/>
    </location>
</feature>
<keyword evidence="4 8" id="KW-0297">G-protein coupled receptor</keyword>
<dbReference type="SUPFAM" id="SSF81321">
    <property type="entry name" value="Family A G protein-coupled receptor-like"/>
    <property type="match status" value="1"/>
</dbReference>
<dbReference type="RefSeq" id="XP_020010929.1">
    <property type="nucleotide sequence ID" value="XM_020155340.1"/>
</dbReference>
<feature type="transmembrane region" description="Helical" evidence="10">
    <location>
        <begin position="30"/>
        <end position="54"/>
    </location>
</feature>
<evidence type="ECO:0000256" key="1">
    <source>
        <dbReference type="ARBA" id="ARBA00004141"/>
    </source>
</evidence>
<gene>
    <name evidence="13" type="primary">LOC109680528</name>
</gene>
<evidence type="ECO:0000313" key="12">
    <source>
        <dbReference type="Proteomes" id="UP001732720"/>
    </source>
</evidence>
<accession>A0A8B7TTB3</accession>
<feature type="transmembrane region" description="Helical" evidence="10">
    <location>
        <begin position="189"/>
        <end position="211"/>
    </location>
</feature>
<dbReference type="PROSITE" id="PS00237">
    <property type="entry name" value="G_PROTEIN_RECEP_F1_1"/>
    <property type="match status" value="1"/>
</dbReference>
<feature type="region of interest" description="Disordered" evidence="9">
    <location>
        <begin position="309"/>
        <end position="331"/>
    </location>
</feature>
<evidence type="ECO:0000256" key="6">
    <source>
        <dbReference type="ARBA" id="ARBA00023170"/>
    </source>
</evidence>
<feature type="transmembrane region" description="Helical" evidence="10">
    <location>
        <begin position="103"/>
        <end position="127"/>
    </location>
</feature>
<sequence>MNPTISSQKTESTPLNGIWPHNYQDYELPLILNVLILIIAVVGLPGNLTVLWLLGFRMRRNAISVYILHLSGADFLLLCCRIIESLMRIIFIHIFHYSNYISIYYVFQNVVTIPYISGLGILSAISIERCLSVLWPIWYHCRRPRNMSAVICALMWVLSLIMSILDWHYSGFLSEFSDQNWWEKVDFIIAAWLIILFIALSGSSLALMVKILCGSRPRPLTRLYVTILLTVLVFLICGLPFGLYWFLSVWFHIYFYHNFRLPYEVTVVLSCVNSCANPIIYFCVGSFSKRQQYKNFKTVLQRALQDTPELDECGGSHPPETFEMSGSRVEQ</sequence>
<dbReference type="Proteomes" id="UP001732720">
    <property type="component" value="Chromosome 1"/>
</dbReference>
<proteinExistence type="inferred from homology"/>
<keyword evidence="6 8" id="KW-0675">Receptor</keyword>
<evidence type="ECO:0000256" key="9">
    <source>
        <dbReference type="SAM" id="MobiDB-lite"/>
    </source>
</evidence>
<evidence type="ECO:0000256" key="10">
    <source>
        <dbReference type="SAM" id="Phobius"/>
    </source>
</evidence>
<evidence type="ECO:0000256" key="8">
    <source>
        <dbReference type="RuleBase" id="RU000688"/>
    </source>
</evidence>
<keyword evidence="2 8" id="KW-0812">Transmembrane</keyword>
<evidence type="ECO:0000259" key="11">
    <source>
        <dbReference type="PROSITE" id="PS50262"/>
    </source>
</evidence>
<dbReference type="PROSITE" id="PS50262">
    <property type="entry name" value="G_PROTEIN_RECEP_F1_2"/>
    <property type="match status" value="1"/>
</dbReference>
<dbReference type="InterPro" id="IPR017452">
    <property type="entry name" value="GPCR_Rhodpsn_7TM"/>
</dbReference>
<feature type="transmembrane region" description="Helical" evidence="10">
    <location>
        <begin position="148"/>
        <end position="169"/>
    </location>
</feature>
<evidence type="ECO:0000256" key="4">
    <source>
        <dbReference type="ARBA" id="ARBA00023040"/>
    </source>
</evidence>
<evidence type="ECO:0000256" key="5">
    <source>
        <dbReference type="ARBA" id="ARBA00023136"/>
    </source>
</evidence>
<organism evidence="13">
    <name type="scientific">Castor canadensis</name>
    <name type="common">American beaver</name>
    <dbReference type="NCBI Taxonomy" id="51338"/>
    <lineage>
        <taxon>Eukaryota</taxon>
        <taxon>Metazoa</taxon>
        <taxon>Chordata</taxon>
        <taxon>Craniata</taxon>
        <taxon>Vertebrata</taxon>
        <taxon>Euteleostomi</taxon>
        <taxon>Mammalia</taxon>
        <taxon>Eutheria</taxon>
        <taxon>Euarchontoglires</taxon>
        <taxon>Glires</taxon>
        <taxon>Rodentia</taxon>
        <taxon>Castorimorpha</taxon>
        <taxon>Castoridae</taxon>
        <taxon>Castor</taxon>
    </lineage>
</organism>
<dbReference type="RefSeq" id="XP_020010929.1">
    <property type="nucleotide sequence ID" value="XM_020155340.2"/>
</dbReference>
<dbReference type="PRINTS" id="PR02108">
    <property type="entry name" value="MRGPCRFAMILY"/>
</dbReference>
<reference evidence="13" key="1">
    <citation type="submission" date="2025-08" db="UniProtKB">
        <authorList>
            <consortium name="RefSeq"/>
        </authorList>
    </citation>
    <scope>IDENTIFICATION</scope>
    <source>
        <tissue evidence="13">Leukocyte</tissue>
    </source>
</reference>
<name>A0A8B7TTB3_CASCN</name>
<dbReference type="GO" id="GO:0004930">
    <property type="term" value="F:G protein-coupled receptor activity"/>
    <property type="evidence" value="ECO:0007669"/>
    <property type="project" value="UniProtKB-KW"/>
</dbReference>
<dbReference type="AlphaFoldDB" id="A0A8B7TTB3"/>
<dbReference type="KEGG" id="ccan:109680528"/>
<dbReference type="PANTHER" id="PTHR11334">
    <property type="entry name" value="MAS-RELATED G-PROTEIN COUPLED RECEPTOR"/>
    <property type="match status" value="1"/>
</dbReference>
<comment type="similarity">
    <text evidence="8">Belongs to the G-protein coupled receptor 1 family.</text>
</comment>
<dbReference type="InterPro" id="IPR026234">
    <property type="entry name" value="MRGPCRFAMILY"/>
</dbReference>
<dbReference type="Gene3D" id="1.20.1070.10">
    <property type="entry name" value="Rhodopsin 7-helix transmembrane proteins"/>
    <property type="match status" value="1"/>
</dbReference>
<dbReference type="PRINTS" id="PR00237">
    <property type="entry name" value="GPCRRHODOPSN"/>
</dbReference>
<dbReference type="OrthoDB" id="9631784at2759"/>
<protein>
    <submittedName>
        <fullName evidence="13">Mas-related G-protein coupled receptor member X1-like</fullName>
    </submittedName>
</protein>
<keyword evidence="7 8" id="KW-0807">Transducer</keyword>
<dbReference type="Pfam" id="PF00001">
    <property type="entry name" value="7tm_1"/>
    <property type="match status" value="1"/>
</dbReference>